<protein>
    <submittedName>
        <fullName evidence="1">SIMPL domain-containing protein</fullName>
    </submittedName>
</protein>
<evidence type="ECO:0000313" key="2">
    <source>
        <dbReference type="Proteomes" id="UP001165378"/>
    </source>
</evidence>
<name>A0AA41PYS6_9ACTN</name>
<organism evidence="1 2">
    <name type="scientific">Yinghuangia soli</name>
    <dbReference type="NCBI Taxonomy" id="2908204"/>
    <lineage>
        <taxon>Bacteria</taxon>
        <taxon>Bacillati</taxon>
        <taxon>Actinomycetota</taxon>
        <taxon>Actinomycetes</taxon>
        <taxon>Kitasatosporales</taxon>
        <taxon>Streptomycetaceae</taxon>
        <taxon>Yinghuangia</taxon>
    </lineage>
</organism>
<dbReference type="PANTHER" id="PTHR34387">
    <property type="entry name" value="SLR1258 PROTEIN"/>
    <property type="match status" value="1"/>
</dbReference>
<evidence type="ECO:0000313" key="1">
    <source>
        <dbReference type="EMBL" id="MCF2528413.1"/>
    </source>
</evidence>
<keyword evidence="2" id="KW-1185">Reference proteome</keyword>
<dbReference type="PANTHER" id="PTHR34387:SF1">
    <property type="entry name" value="PERIPLASMIC IMMUNOGENIC PROTEIN"/>
    <property type="match status" value="1"/>
</dbReference>
<accession>A0AA41PYS6</accession>
<proteinExistence type="predicted"/>
<dbReference type="EMBL" id="JAKFHA010000006">
    <property type="protein sequence ID" value="MCF2528413.1"/>
    <property type="molecule type" value="Genomic_DNA"/>
</dbReference>
<dbReference type="InterPro" id="IPR007497">
    <property type="entry name" value="SIMPL/DUF541"/>
</dbReference>
<dbReference type="GO" id="GO:0006974">
    <property type="term" value="P:DNA damage response"/>
    <property type="evidence" value="ECO:0007669"/>
    <property type="project" value="TreeGrafter"/>
</dbReference>
<dbReference type="RefSeq" id="WP_235052572.1">
    <property type="nucleotide sequence ID" value="NZ_JAKFHA010000006.1"/>
</dbReference>
<reference evidence="1" key="1">
    <citation type="submission" date="2022-01" db="EMBL/GenBank/DDBJ databases">
        <title>Genome-Based Taxonomic Classification of the Phylum Actinobacteria.</title>
        <authorList>
            <person name="Gao Y."/>
        </authorList>
    </citation>
    <scope>NUCLEOTIDE SEQUENCE</scope>
    <source>
        <strain evidence="1">KLBMP 8922</strain>
    </source>
</reference>
<dbReference type="Gene3D" id="3.30.110.170">
    <property type="entry name" value="Protein of unknown function (DUF541), domain 1"/>
    <property type="match status" value="1"/>
</dbReference>
<dbReference type="InterPro" id="IPR052022">
    <property type="entry name" value="26kDa_periplasmic_antigen"/>
</dbReference>
<dbReference type="Gene3D" id="3.30.70.2970">
    <property type="entry name" value="Protein of unknown function (DUF541), domain 2"/>
    <property type="match status" value="1"/>
</dbReference>
<dbReference type="Proteomes" id="UP001165378">
    <property type="component" value="Unassembled WGS sequence"/>
</dbReference>
<dbReference type="Pfam" id="PF04402">
    <property type="entry name" value="SIMPL"/>
    <property type="match status" value="1"/>
</dbReference>
<comment type="caution">
    <text evidence="1">The sequence shown here is derived from an EMBL/GenBank/DDBJ whole genome shotgun (WGS) entry which is preliminary data.</text>
</comment>
<gene>
    <name evidence="1" type="ORF">LZ495_14450</name>
</gene>
<dbReference type="AlphaFoldDB" id="A0AA41PYS6"/>
<sequence length="214" mass="22114">MIDSHPGESAWGVSVTGAASVDAVPDLARVRISISETKPKPAEAFAVTRAAVNRVREVLRGHGVPDEAVTVSRLGLASAWEHGHPRIFLGYQCTAAFTVELHDLDLLETVLDDAVASGANQVDDVVFDVAAKEDLHARARVAAVAAARAKAEAYAEAAGVRLGPVVSIREVDPDAMPNYLRAGGGAGGSGARSLSSGKVAVRAVVAMGFALDAR</sequence>